<reference evidence="1 2" key="1">
    <citation type="journal article" date="2022" name="bioRxiv">
        <title>The genome of the oomycete Peronosclerospora sorghi, a cosmopolitan pathogen of maize and sorghum, is inflated with dispersed pseudogenes.</title>
        <authorList>
            <person name="Fletcher K."/>
            <person name="Martin F."/>
            <person name="Isakeit T."/>
            <person name="Cavanaugh K."/>
            <person name="Magill C."/>
            <person name="Michelmore R."/>
        </authorList>
    </citation>
    <scope>NUCLEOTIDE SEQUENCE [LARGE SCALE GENOMIC DNA]</scope>
    <source>
        <strain evidence="1">P6</strain>
    </source>
</reference>
<keyword evidence="2" id="KW-1185">Reference proteome</keyword>
<sequence>MGLPRLLSTAATLALVLGINESLRAGTAVSNQHRVNLRVVFRAFCPACQWFVGSPLLELVRSKEFRSIINLTLIPAGGMLVKQDGTISCEAGPLECTGHRLQICVLDKDRDDVLKYLGTIAVS</sequence>
<dbReference type="Proteomes" id="UP001163321">
    <property type="component" value="Chromosome 1"/>
</dbReference>
<organism evidence="1 2">
    <name type="scientific">Peronosclerospora sorghi</name>
    <dbReference type="NCBI Taxonomy" id="230839"/>
    <lineage>
        <taxon>Eukaryota</taxon>
        <taxon>Sar</taxon>
        <taxon>Stramenopiles</taxon>
        <taxon>Oomycota</taxon>
        <taxon>Peronosporomycetes</taxon>
        <taxon>Peronosporales</taxon>
        <taxon>Peronosporaceae</taxon>
        <taxon>Peronosclerospora</taxon>
    </lineage>
</organism>
<proteinExistence type="predicted"/>
<dbReference type="EMBL" id="CM047580">
    <property type="protein sequence ID" value="KAI9920647.1"/>
    <property type="molecule type" value="Genomic_DNA"/>
</dbReference>
<comment type="caution">
    <text evidence="1">The sequence shown here is derived from an EMBL/GenBank/DDBJ whole genome shotgun (WGS) entry which is preliminary data.</text>
</comment>
<name>A0ACC0WPH6_9STRA</name>
<evidence type="ECO:0000313" key="2">
    <source>
        <dbReference type="Proteomes" id="UP001163321"/>
    </source>
</evidence>
<gene>
    <name evidence="1" type="ORF">PsorP6_000989</name>
</gene>
<evidence type="ECO:0000313" key="1">
    <source>
        <dbReference type="EMBL" id="KAI9920647.1"/>
    </source>
</evidence>
<accession>A0ACC0WPH6</accession>
<protein>
    <submittedName>
        <fullName evidence="1">Uncharacterized protein</fullName>
    </submittedName>
</protein>